<dbReference type="Proteomes" id="UP000245699">
    <property type="component" value="Unassembled WGS sequence"/>
</dbReference>
<dbReference type="AlphaFoldDB" id="A0A2T9Z1X6"/>
<feature type="compositionally biased region" description="Low complexity" evidence="2">
    <location>
        <begin position="463"/>
        <end position="475"/>
    </location>
</feature>
<evidence type="ECO:0000259" key="3">
    <source>
        <dbReference type="PROSITE" id="PS50842"/>
    </source>
</evidence>
<dbReference type="STRING" id="61424.A0A2T9Z1X6"/>
<feature type="compositionally biased region" description="Low complexity" evidence="2">
    <location>
        <begin position="511"/>
        <end position="526"/>
    </location>
</feature>
<protein>
    <recommendedName>
        <fullName evidence="3">Expansin-like EG45 domain-containing protein</fullName>
    </recommendedName>
</protein>
<dbReference type="OrthoDB" id="406505at2759"/>
<dbReference type="Gene3D" id="2.40.40.10">
    <property type="entry name" value="RlpA-like domain"/>
    <property type="match status" value="1"/>
</dbReference>
<keyword evidence="5" id="KW-1185">Reference proteome</keyword>
<accession>A0A2T9Z1X6</accession>
<feature type="compositionally biased region" description="Pro residues" evidence="2">
    <location>
        <begin position="476"/>
        <end position="486"/>
    </location>
</feature>
<evidence type="ECO:0000313" key="5">
    <source>
        <dbReference type="Proteomes" id="UP000245699"/>
    </source>
</evidence>
<feature type="domain" description="Expansin-like EG45" evidence="3">
    <location>
        <begin position="548"/>
        <end position="642"/>
    </location>
</feature>
<dbReference type="CDD" id="cd22191">
    <property type="entry name" value="DPBB_RlpA_EXP_N-like"/>
    <property type="match status" value="1"/>
</dbReference>
<dbReference type="PANTHER" id="PTHR31836:SF28">
    <property type="entry name" value="SRCR DOMAIN-CONTAINING PROTEIN-RELATED"/>
    <property type="match status" value="1"/>
</dbReference>
<feature type="compositionally biased region" description="Basic and acidic residues" evidence="2">
    <location>
        <begin position="65"/>
        <end position="99"/>
    </location>
</feature>
<feature type="compositionally biased region" description="Pro residues" evidence="2">
    <location>
        <begin position="496"/>
        <end position="510"/>
    </location>
</feature>
<dbReference type="Pfam" id="PF03330">
    <property type="entry name" value="DPBB_1"/>
    <property type="match status" value="1"/>
</dbReference>
<comment type="caution">
    <text evidence="4">The sequence shown here is derived from an EMBL/GenBank/DDBJ whole genome shotgun (WGS) entry which is preliminary data.</text>
</comment>
<dbReference type="InterPro" id="IPR036908">
    <property type="entry name" value="RlpA-like_sf"/>
</dbReference>
<name>A0A2T9Z1X6_9FUNG</name>
<keyword evidence="1" id="KW-0732">Signal</keyword>
<feature type="compositionally biased region" description="Basic residues" evidence="2">
    <location>
        <begin position="100"/>
        <end position="110"/>
    </location>
</feature>
<sequence>MKVSINIGLISYTIYAMVLKTANAVPYERYEAARAGAPDTLQVKYGLDIDNVIPVNLADTGCKVNGEEPREEPRGEPRKEPIGEPRGEPREDEKSEKIVKTNRRNSRKSKNSKEGDIFPGDNITNNDSVEDINEVQEPNNLFYEEINRNDGFDINGNNVQSNFVPATEQTIQQIENLNEPTDKDIEQVLQGGNCDLNNNNEIAQVSNQNAGNTTIPQNQVVVPGNQVVPPNPVLVPGNQIVAQTPVVVPQNQVVVPEAPIAVPQNQVVPQTSIIVPQEQVAPQNQIKLPPGYALFRKIQAINPANGNKLDEINRRQLLKNQNRYIFSVPPSVNAVTVATPPVNAITVAAPPVNAVTVATPTAMPEVKPARTHFVVIANNPQNVVGQPPLQQVIEPPTVNENNSNGDEALVDNLGENMIYDINEQMRNDISSMKSAVSSLQQKVEAFSARPQKVFVNKSGGAGKPAIPAGAVRVGPSPAPAPPPAGAPPTGAAPPTAGAPPAGPAPPPAGAPPTGAAPPVAGAPPAGAEGGDSQTYTGDGTYYDPGIGLGSCGTLNMQTEMVGAMNHLQYGNEPNPNNAAICKKCVMVSYTPVGGVTKTQKIRITDKCPVCKYGDIDLSTEAFRKLAPLEVGRIKISWQFVPC</sequence>
<feature type="region of interest" description="Disordered" evidence="2">
    <location>
        <begin position="457"/>
        <end position="538"/>
    </location>
</feature>
<gene>
    <name evidence="4" type="ORF">BB559_001481</name>
</gene>
<dbReference type="PANTHER" id="PTHR31836">
    <property type="match status" value="1"/>
</dbReference>
<reference evidence="4 5" key="1">
    <citation type="journal article" date="2018" name="MBio">
        <title>Comparative Genomics Reveals the Core Gene Toolbox for the Fungus-Insect Symbiosis.</title>
        <authorList>
            <person name="Wang Y."/>
            <person name="Stata M."/>
            <person name="Wang W."/>
            <person name="Stajich J.E."/>
            <person name="White M.M."/>
            <person name="Moncalvo J.M."/>
        </authorList>
    </citation>
    <scope>NUCLEOTIDE SEQUENCE [LARGE SCALE GENOMIC DNA]</scope>
    <source>
        <strain evidence="4 5">AUS-77-4</strain>
    </source>
</reference>
<dbReference type="InterPro" id="IPR051477">
    <property type="entry name" value="Expansin_CellWall"/>
</dbReference>
<feature type="region of interest" description="Disordered" evidence="2">
    <location>
        <begin position="60"/>
        <end position="129"/>
    </location>
</feature>
<dbReference type="PROSITE" id="PS50842">
    <property type="entry name" value="EXPANSIN_EG45"/>
    <property type="match status" value="1"/>
</dbReference>
<evidence type="ECO:0000256" key="2">
    <source>
        <dbReference type="SAM" id="MobiDB-lite"/>
    </source>
</evidence>
<dbReference type="InterPro" id="IPR009009">
    <property type="entry name" value="RlpA-like_DPBB"/>
</dbReference>
<dbReference type="InterPro" id="IPR007112">
    <property type="entry name" value="Expansin/allergen_DPBB_dom"/>
</dbReference>
<evidence type="ECO:0000313" key="4">
    <source>
        <dbReference type="EMBL" id="PVU98534.1"/>
    </source>
</evidence>
<dbReference type="EMBL" id="MBFT01000076">
    <property type="protein sequence ID" value="PVU98534.1"/>
    <property type="molecule type" value="Genomic_DNA"/>
</dbReference>
<organism evidence="4 5">
    <name type="scientific">Furculomyces boomerangus</name>
    <dbReference type="NCBI Taxonomy" id="61424"/>
    <lineage>
        <taxon>Eukaryota</taxon>
        <taxon>Fungi</taxon>
        <taxon>Fungi incertae sedis</taxon>
        <taxon>Zoopagomycota</taxon>
        <taxon>Kickxellomycotina</taxon>
        <taxon>Harpellomycetes</taxon>
        <taxon>Harpellales</taxon>
        <taxon>Harpellaceae</taxon>
        <taxon>Furculomyces</taxon>
    </lineage>
</organism>
<evidence type="ECO:0000256" key="1">
    <source>
        <dbReference type="ARBA" id="ARBA00022729"/>
    </source>
</evidence>
<proteinExistence type="predicted"/>
<dbReference type="SUPFAM" id="SSF50685">
    <property type="entry name" value="Barwin-like endoglucanases"/>
    <property type="match status" value="1"/>
</dbReference>